<dbReference type="InterPro" id="IPR011989">
    <property type="entry name" value="ARM-like"/>
</dbReference>
<gene>
    <name evidence="3" type="ORF">OEZ85_004071</name>
</gene>
<organism evidence="3 4">
    <name type="scientific">Tetradesmus obliquus</name>
    <name type="common">Green alga</name>
    <name type="synonym">Acutodesmus obliquus</name>
    <dbReference type="NCBI Taxonomy" id="3088"/>
    <lineage>
        <taxon>Eukaryota</taxon>
        <taxon>Viridiplantae</taxon>
        <taxon>Chlorophyta</taxon>
        <taxon>core chlorophytes</taxon>
        <taxon>Chlorophyceae</taxon>
        <taxon>CS clade</taxon>
        <taxon>Sphaeropleales</taxon>
        <taxon>Scenedesmaceae</taxon>
        <taxon>Tetradesmus</taxon>
    </lineage>
</organism>
<keyword evidence="1" id="KW-0863">Zinc-finger</keyword>
<comment type="pathway">
    <text evidence="1">Protein modification; protein ubiquitination.</text>
</comment>
<evidence type="ECO:0000313" key="4">
    <source>
        <dbReference type="Proteomes" id="UP001244341"/>
    </source>
</evidence>
<dbReference type="InterPro" id="IPR054476">
    <property type="entry name" value="Ltn1_N"/>
</dbReference>
<sequence>MGGNKGDRKSYKATSSAKAAEALAAKGAGTAGFGGFSGLRPVAGFGFGAPVAAAAAGGAAAADPLELSAQLDGDFAQCLRHLSKRDTTTKMKALQNLRELIPQKTAADLALLLQPWGYQIKKLLLDPSKAVRSEAAAIMAAVGSAVGKGLLPQLKGLLGPWYLACFDPYPDAAGAAKRSLAEVFPGKKQADALLYCRSEVLGHICSCLAATPQSLGDARKDTPEELEERHERITAASLSAAAALLSTLQQQEQEQQQDAAASAAAAAAVEEVSCKLDEVLQAPGFFKKQLGSKSVVVRRAAYGLVRSLAAGTPQLLRGCQAAAAPAVLGALQEKDASNHPAMWEMLLAFITSQQPDCWAAINMQKAFSPRLLALSSSSSRGRRGW</sequence>
<protein>
    <recommendedName>
        <fullName evidence="1">E3 ubiquitin-protein ligase listerin</fullName>
        <ecNumber evidence="1">2.3.2.27</ecNumber>
    </recommendedName>
    <alternativeName>
        <fullName evidence="1">RING-type E3 ubiquitin transferase listerin</fullName>
    </alternativeName>
</protein>
<comment type="similarity">
    <text evidence="1">Belongs to the LTN1 family.</text>
</comment>
<keyword evidence="1" id="KW-0862">Zinc</keyword>
<dbReference type="PANTHER" id="PTHR12389">
    <property type="entry name" value="ZINC FINGER PROTEIN 294"/>
    <property type="match status" value="1"/>
</dbReference>
<comment type="subunit">
    <text evidence="1">Component of the ribosome quality control complex (RQC).</text>
</comment>
<dbReference type="InterPro" id="IPR039795">
    <property type="entry name" value="LTN1/Rkr1"/>
</dbReference>
<dbReference type="EMBL" id="CP126217">
    <property type="protein sequence ID" value="WIA19457.1"/>
    <property type="molecule type" value="Genomic_DNA"/>
</dbReference>
<dbReference type="Pfam" id="PF22958">
    <property type="entry name" value="Ltn1_1st"/>
    <property type="match status" value="1"/>
</dbReference>
<accession>A0ABY8UGL2</accession>
<dbReference type="InterPro" id="IPR016024">
    <property type="entry name" value="ARM-type_fold"/>
</dbReference>
<comment type="function">
    <text evidence="1">E3 ubiquitin-protein ligase. Component of the ribosome quality control complex (RQC), a ribosome-associated complex that mediates ubiquitination and extraction of incompletely synthesized nascent chains for proteasomal degradation.</text>
</comment>
<dbReference type="SUPFAM" id="SSF48371">
    <property type="entry name" value="ARM repeat"/>
    <property type="match status" value="1"/>
</dbReference>
<keyword evidence="1" id="KW-0808">Transferase</keyword>
<keyword evidence="1" id="KW-0833">Ubl conjugation pathway</keyword>
<dbReference type="EC" id="2.3.2.27" evidence="1"/>
<comment type="catalytic activity">
    <reaction evidence="1">
        <text>S-ubiquitinyl-[E2 ubiquitin-conjugating enzyme]-L-cysteine + [acceptor protein]-L-lysine = [E2 ubiquitin-conjugating enzyme]-L-cysteine + N(6)-ubiquitinyl-[acceptor protein]-L-lysine.</text>
        <dbReference type="EC" id="2.3.2.27"/>
    </reaction>
</comment>
<dbReference type="PANTHER" id="PTHR12389:SF0">
    <property type="entry name" value="E3 UBIQUITIN-PROTEIN LIGASE LISTERIN"/>
    <property type="match status" value="1"/>
</dbReference>
<evidence type="ECO:0000313" key="3">
    <source>
        <dbReference type="EMBL" id="WIA19457.1"/>
    </source>
</evidence>
<feature type="domain" description="E3 ubiquitin-protein ligase listerin N-terminal" evidence="2">
    <location>
        <begin position="71"/>
        <end position="381"/>
    </location>
</feature>
<dbReference type="Proteomes" id="UP001244341">
    <property type="component" value="Chromosome 10b"/>
</dbReference>
<reference evidence="3 4" key="1">
    <citation type="submission" date="2023-05" db="EMBL/GenBank/DDBJ databases">
        <title>A 100% complete, gapless, phased diploid assembly of the Scenedesmus obliquus UTEX 3031 genome.</title>
        <authorList>
            <person name="Biondi T.C."/>
            <person name="Hanschen E.R."/>
            <person name="Kwon T."/>
            <person name="Eng W."/>
            <person name="Kruse C.P.S."/>
            <person name="Koehler S.I."/>
            <person name="Kunde Y."/>
            <person name="Gleasner C.D."/>
            <person name="You Mak K.T."/>
            <person name="Polle J."/>
            <person name="Hovde B.T."/>
            <person name="Starkenburg S.R."/>
        </authorList>
    </citation>
    <scope>NUCLEOTIDE SEQUENCE [LARGE SCALE GENOMIC DNA]</scope>
    <source>
        <strain evidence="3 4">DOE0152z</strain>
    </source>
</reference>
<evidence type="ECO:0000256" key="1">
    <source>
        <dbReference type="RuleBase" id="RU367090"/>
    </source>
</evidence>
<proteinExistence type="inferred from homology"/>
<keyword evidence="1" id="KW-0479">Metal-binding</keyword>
<keyword evidence="4" id="KW-1185">Reference proteome</keyword>
<dbReference type="Gene3D" id="1.25.10.10">
    <property type="entry name" value="Leucine-rich Repeat Variant"/>
    <property type="match status" value="1"/>
</dbReference>
<evidence type="ECO:0000259" key="2">
    <source>
        <dbReference type="Pfam" id="PF22958"/>
    </source>
</evidence>
<name>A0ABY8UGL2_TETOB</name>